<feature type="domain" description="T6SS Phospholipase effector Tle1-like catalytic" evidence="5">
    <location>
        <begin position="62"/>
        <end position="335"/>
    </location>
</feature>
<evidence type="ECO:0000256" key="1">
    <source>
        <dbReference type="ARBA" id="ARBA00022574"/>
    </source>
</evidence>
<feature type="repeat" description="WD" evidence="3">
    <location>
        <begin position="681"/>
        <end position="722"/>
    </location>
</feature>
<feature type="repeat" description="WD" evidence="3">
    <location>
        <begin position="1029"/>
        <end position="1070"/>
    </location>
</feature>
<dbReference type="PANTHER" id="PTHR19848:SF8">
    <property type="entry name" value="F-BOX AND WD REPEAT DOMAIN CONTAINING 7"/>
    <property type="match status" value="1"/>
</dbReference>
<dbReference type="Gene3D" id="2.130.10.10">
    <property type="entry name" value="YVTN repeat-like/Quinoprotein amine dehydrogenase"/>
    <property type="match status" value="5"/>
</dbReference>
<sequence>MEVQTPTDETGSVLCVSAFDSSCQSAHPMFASDSMPRLGIGAENESEHAVKYPSCTCHKTGRNLVVCIDGTSNHFAQKNTNVMEMYQNLVKDDSQVACYINGTRTFTRLSWMSLSFWKQILSHTADLAFAWKFKGTIISAYHWLSENYTEGDRIFLFGFSRGAYEVRALSAMIDKVGLVHKGDRDQIPLAYKLYTRSKKQDLQSSTMNDDSEKVQWKPGATPPDSADSFKRIFAKKVTVHFVGAWETVSSIGAIRRKTVPGTTDSMNVCFFRHALALDERRVKYLSTPSEADKHDTSKHTKEVWFDGTHCDLGGKHNKGTTMELGKPPLLWMCREAQSAGLRLSNTDARLDWSPHDSVCKSSTEGAFRDMSMKRLSRKVVRSTTAFITRSVGRQIQLGQKIHPTVFFPSESYKLGVLPLALRKSVNPTPCLGEYSQSDSIAQWSPWMDMDFHDIARAIIKHFEGLPTNPVLGARALKQLISIGAWKYTLVLLYALRVHWIDPDEGVSALREIPEATDSLLFAWENLCEKDFEIARDSIQDALGKTAKIVDDFSRYAAQTSGVTSTAISPDGTLIVSGSMDHSVRTWDAITNHLIASFERHSAPVTSVAFSYDGAKIVSGSWDQTIIIWDVASAEITGKPLKGHTNRVTCVAFSPDAKFVGSASVDQTIRLWDTQTGKITIILKQPYSINSFAFSPDGNRLVSGSLDRTIRIWNVKTGRPTDQMFSGHTGFVTCVAFSPDGQRIVSGSVDQTIRVWDAVSGFPRTSLQGHAGTITSVAFSPDERHIVSGSSDRTVRVWEIDAGVAIGDPFKGHNGYVTSVMFTPGERHLVSSSLDGTIKFWRAYPFIGHQDSVNCIAFSPDGRRIVTGSGDKTIRIWDAETGDAIGKALQGHTNAIYSIAFSPNGKRIVSGSGSVDRTMPGVDRTIRVWDMTTGEVVGKPFGGHRDDVNCVAYSPDAKYVVSGAGDRTIRFWNARTGEGIGKPLHGHRSGVFSIAYTPDGKRIFSASWDGAILAWDAAGAAAGGVVCKPFIGRARLASCIAYSPDGARAVSGSEDGTLRLWDTERGEAIGEAWQGHREPVSCVAFSADGTRFVSGSEDQTVREWDTSTGEGIGQPLESHGMAVFSIAISPDGKRMVSGSKDGFINVWVREEGESTGTLSARWQPHSPCVESIDTASQKSLKHN</sequence>
<feature type="repeat" description="WD" evidence="3">
    <location>
        <begin position="766"/>
        <end position="807"/>
    </location>
</feature>
<dbReference type="SUPFAM" id="SSF50978">
    <property type="entry name" value="WD40 repeat-like"/>
    <property type="match status" value="2"/>
</dbReference>
<dbReference type="InterPro" id="IPR015943">
    <property type="entry name" value="WD40/YVTN_repeat-like_dom_sf"/>
</dbReference>
<dbReference type="PROSITE" id="PS50082">
    <property type="entry name" value="WD_REPEATS_2"/>
    <property type="match status" value="14"/>
</dbReference>
<dbReference type="KEGG" id="hir:HETIRDRAFT_172871"/>
<dbReference type="HOGENOM" id="CLU_005049_4_3_1"/>
<organism evidence="6 7">
    <name type="scientific">Heterobasidion irregulare (strain TC 32-1)</name>
    <dbReference type="NCBI Taxonomy" id="747525"/>
    <lineage>
        <taxon>Eukaryota</taxon>
        <taxon>Fungi</taxon>
        <taxon>Dikarya</taxon>
        <taxon>Basidiomycota</taxon>
        <taxon>Agaricomycotina</taxon>
        <taxon>Agaricomycetes</taxon>
        <taxon>Russulales</taxon>
        <taxon>Bondarzewiaceae</taxon>
        <taxon>Heterobasidion</taxon>
        <taxon>Heterobasidion annosum species complex</taxon>
    </lineage>
</organism>
<feature type="repeat" description="WD" evidence="3">
    <location>
        <begin position="640"/>
        <end position="681"/>
    </location>
</feature>
<dbReference type="SUPFAM" id="SSF50998">
    <property type="entry name" value="Quinoprotein alcohol dehydrogenase-like"/>
    <property type="match status" value="1"/>
</dbReference>
<dbReference type="InterPro" id="IPR011047">
    <property type="entry name" value="Quinoprotein_ADH-like_sf"/>
</dbReference>
<accession>W4K0H0</accession>
<dbReference type="PROSITE" id="PS50294">
    <property type="entry name" value="WD_REPEATS_REGION"/>
    <property type="match status" value="13"/>
</dbReference>
<reference evidence="6 7" key="1">
    <citation type="journal article" date="2012" name="New Phytol.">
        <title>Insight into trade-off between wood decay and parasitism from the genome of a fungal forest pathogen.</title>
        <authorList>
            <person name="Olson A."/>
            <person name="Aerts A."/>
            <person name="Asiegbu F."/>
            <person name="Belbahri L."/>
            <person name="Bouzid O."/>
            <person name="Broberg A."/>
            <person name="Canback B."/>
            <person name="Coutinho P.M."/>
            <person name="Cullen D."/>
            <person name="Dalman K."/>
            <person name="Deflorio G."/>
            <person name="van Diepen L.T."/>
            <person name="Dunand C."/>
            <person name="Duplessis S."/>
            <person name="Durling M."/>
            <person name="Gonthier P."/>
            <person name="Grimwood J."/>
            <person name="Fossdal C.G."/>
            <person name="Hansson D."/>
            <person name="Henrissat B."/>
            <person name="Hietala A."/>
            <person name="Himmelstrand K."/>
            <person name="Hoffmeister D."/>
            <person name="Hogberg N."/>
            <person name="James T.Y."/>
            <person name="Karlsson M."/>
            <person name="Kohler A."/>
            <person name="Kues U."/>
            <person name="Lee Y.H."/>
            <person name="Lin Y.C."/>
            <person name="Lind M."/>
            <person name="Lindquist E."/>
            <person name="Lombard V."/>
            <person name="Lucas S."/>
            <person name="Lunden K."/>
            <person name="Morin E."/>
            <person name="Murat C."/>
            <person name="Park J."/>
            <person name="Raffaello T."/>
            <person name="Rouze P."/>
            <person name="Salamov A."/>
            <person name="Schmutz J."/>
            <person name="Solheim H."/>
            <person name="Stahlberg J."/>
            <person name="Velez H."/>
            <person name="de Vries R.P."/>
            <person name="Wiebenga A."/>
            <person name="Woodward S."/>
            <person name="Yakovlev I."/>
            <person name="Garbelotto M."/>
            <person name="Martin F."/>
            <person name="Grigoriev I.V."/>
            <person name="Stenlid J."/>
        </authorList>
    </citation>
    <scope>NUCLEOTIDE SEQUENCE [LARGE SCALE GENOMIC DNA]</scope>
    <source>
        <strain evidence="6 7">TC 32-1</strain>
    </source>
</reference>
<feature type="repeat" description="WD" evidence="3">
    <location>
        <begin position="1115"/>
        <end position="1156"/>
    </location>
</feature>
<feature type="repeat" description="WD" evidence="3">
    <location>
        <begin position="940"/>
        <end position="981"/>
    </location>
</feature>
<keyword evidence="7" id="KW-1185">Reference proteome</keyword>
<keyword evidence="2" id="KW-0677">Repeat</keyword>
<feature type="repeat" description="WD" evidence="3">
    <location>
        <begin position="1072"/>
        <end position="1113"/>
    </location>
</feature>
<evidence type="ECO:0000256" key="3">
    <source>
        <dbReference type="PROSITE-ProRule" id="PRU00221"/>
    </source>
</evidence>
<dbReference type="eggNOG" id="KOG0271">
    <property type="taxonomic scope" value="Eukaryota"/>
</dbReference>
<dbReference type="Proteomes" id="UP000030671">
    <property type="component" value="Unassembled WGS sequence"/>
</dbReference>
<evidence type="ECO:0000313" key="7">
    <source>
        <dbReference type="Proteomes" id="UP000030671"/>
    </source>
</evidence>
<name>W4K0H0_HETIT</name>
<dbReference type="InterPro" id="IPR019775">
    <property type="entry name" value="WD40_repeat_CS"/>
</dbReference>
<dbReference type="Pfam" id="PF09994">
    <property type="entry name" value="T6SS_Tle1-like_cat"/>
    <property type="match status" value="1"/>
</dbReference>
<protein>
    <recommendedName>
        <fullName evidence="5">T6SS Phospholipase effector Tle1-like catalytic domain-containing protein</fullName>
    </recommendedName>
</protein>
<dbReference type="InterPro" id="IPR018712">
    <property type="entry name" value="Tle1-like_cat"/>
</dbReference>
<feature type="repeat" description="WD" evidence="3">
    <location>
        <begin position="845"/>
        <end position="886"/>
    </location>
</feature>
<feature type="repeat" description="WD" evidence="3">
    <location>
        <begin position="809"/>
        <end position="840"/>
    </location>
</feature>
<dbReference type="InParanoid" id="W4K0H0"/>
<keyword evidence="1 3" id="KW-0853">WD repeat</keyword>
<feature type="repeat" description="WD" evidence="3">
    <location>
        <begin position="888"/>
        <end position="911"/>
    </location>
</feature>
<dbReference type="InterPro" id="IPR001680">
    <property type="entry name" value="WD40_rpt"/>
</dbReference>
<dbReference type="AlphaFoldDB" id="W4K0H0"/>
<feature type="repeat" description="WD" evidence="3">
    <location>
        <begin position="555"/>
        <end position="596"/>
    </location>
</feature>
<evidence type="ECO:0000256" key="4">
    <source>
        <dbReference type="SAM" id="MobiDB-lite"/>
    </source>
</evidence>
<evidence type="ECO:0000256" key="2">
    <source>
        <dbReference type="ARBA" id="ARBA00022737"/>
    </source>
</evidence>
<feature type="repeat" description="WD" evidence="3">
    <location>
        <begin position="724"/>
        <end position="756"/>
    </location>
</feature>
<dbReference type="PANTHER" id="PTHR19848">
    <property type="entry name" value="WD40 REPEAT PROTEIN"/>
    <property type="match status" value="1"/>
</dbReference>
<dbReference type="PROSITE" id="PS00678">
    <property type="entry name" value="WD_REPEATS_1"/>
    <property type="match status" value="7"/>
</dbReference>
<dbReference type="STRING" id="747525.W4K0H0"/>
<dbReference type="PRINTS" id="PR00320">
    <property type="entry name" value="GPROTEINBRPT"/>
</dbReference>
<feature type="region of interest" description="Disordered" evidence="4">
    <location>
        <begin position="202"/>
        <end position="222"/>
    </location>
</feature>
<evidence type="ECO:0000313" key="6">
    <source>
        <dbReference type="EMBL" id="ETW79303.1"/>
    </source>
</evidence>
<dbReference type="SMART" id="SM00320">
    <property type="entry name" value="WD40"/>
    <property type="match status" value="14"/>
</dbReference>
<dbReference type="InterPro" id="IPR036322">
    <property type="entry name" value="WD40_repeat_dom_sf"/>
</dbReference>
<feature type="repeat" description="WD" evidence="3">
    <location>
        <begin position="597"/>
        <end position="638"/>
    </location>
</feature>
<dbReference type="eggNOG" id="KOG0272">
    <property type="taxonomic scope" value="Eukaryota"/>
</dbReference>
<proteinExistence type="predicted"/>
<dbReference type="RefSeq" id="XP_009549548.1">
    <property type="nucleotide sequence ID" value="XM_009551253.1"/>
</dbReference>
<dbReference type="GeneID" id="20668411"/>
<dbReference type="Pfam" id="PF00400">
    <property type="entry name" value="WD40"/>
    <property type="match status" value="14"/>
</dbReference>
<dbReference type="CDD" id="cd00200">
    <property type="entry name" value="WD40"/>
    <property type="match status" value="2"/>
</dbReference>
<gene>
    <name evidence="6" type="ORF">HETIRDRAFT_172871</name>
</gene>
<dbReference type="EMBL" id="KI925461">
    <property type="protein sequence ID" value="ETW79303.1"/>
    <property type="molecule type" value="Genomic_DNA"/>
</dbReference>
<dbReference type="InterPro" id="IPR020472">
    <property type="entry name" value="WD40_PAC1"/>
</dbReference>
<evidence type="ECO:0000259" key="5">
    <source>
        <dbReference type="Pfam" id="PF09994"/>
    </source>
</evidence>
<dbReference type="OrthoDB" id="538223at2759"/>
<feature type="repeat" description="WD" evidence="3">
    <location>
        <begin position="983"/>
        <end position="1015"/>
    </location>
</feature>